<reference evidence="4" key="2">
    <citation type="submission" date="2019-09" db="UniProtKB">
        <authorList>
            <consortium name="WormBaseParasite"/>
        </authorList>
    </citation>
    <scope>IDENTIFICATION</scope>
</reference>
<feature type="compositionally biased region" description="Gly residues" evidence="1">
    <location>
        <begin position="64"/>
        <end position="82"/>
    </location>
</feature>
<dbReference type="AlphaFoldDB" id="A0A183FPZ0"/>
<dbReference type="Proteomes" id="UP000050761">
    <property type="component" value="Unassembled WGS sequence"/>
</dbReference>
<gene>
    <name evidence="2" type="ORF">HPBE_LOCUS9743</name>
</gene>
<accession>A0A183FPZ0</accession>
<keyword evidence="3" id="KW-1185">Reference proteome</keyword>
<feature type="compositionally biased region" description="Gly residues" evidence="1">
    <location>
        <begin position="19"/>
        <end position="28"/>
    </location>
</feature>
<feature type="region of interest" description="Disordered" evidence="1">
    <location>
        <begin position="1"/>
        <end position="82"/>
    </location>
</feature>
<name>A0A183FPZ0_HELPZ</name>
<accession>A0A3P8CB37</accession>
<dbReference type="WBParaSite" id="HPBE_0000974201-mRNA-1">
    <property type="protein sequence ID" value="HPBE_0000974201-mRNA-1"/>
    <property type="gene ID" value="HPBE_0000974201"/>
</dbReference>
<sequence length="82" mass="7974">MVVVMGQSRLSNGRTPLGHGCGGGGGDGAAKPVTRSGETGGHTKMAAAHGRSEDSGGRLMTGKGRSGPEGGQERGGSGSEHT</sequence>
<organism evidence="3 4">
    <name type="scientific">Heligmosomoides polygyrus</name>
    <name type="common">Parasitic roundworm</name>
    <dbReference type="NCBI Taxonomy" id="6339"/>
    <lineage>
        <taxon>Eukaryota</taxon>
        <taxon>Metazoa</taxon>
        <taxon>Ecdysozoa</taxon>
        <taxon>Nematoda</taxon>
        <taxon>Chromadorea</taxon>
        <taxon>Rhabditida</taxon>
        <taxon>Rhabditina</taxon>
        <taxon>Rhabditomorpha</taxon>
        <taxon>Strongyloidea</taxon>
        <taxon>Heligmosomidae</taxon>
        <taxon>Heligmosomoides</taxon>
    </lineage>
</organism>
<evidence type="ECO:0000313" key="2">
    <source>
        <dbReference type="EMBL" id="VDO82045.1"/>
    </source>
</evidence>
<proteinExistence type="predicted"/>
<evidence type="ECO:0000313" key="4">
    <source>
        <dbReference type="WBParaSite" id="HPBE_0000974201-mRNA-1"/>
    </source>
</evidence>
<protein>
    <submittedName>
        <fullName evidence="2 4">Uncharacterized protein</fullName>
    </submittedName>
</protein>
<evidence type="ECO:0000256" key="1">
    <source>
        <dbReference type="SAM" id="MobiDB-lite"/>
    </source>
</evidence>
<reference evidence="2 3" key="1">
    <citation type="submission" date="2018-11" db="EMBL/GenBank/DDBJ databases">
        <authorList>
            <consortium name="Pathogen Informatics"/>
        </authorList>
    </citation>
    <scope>NUCLEOTIDE SEQUENCE [LARGE SCALE GENOMIC DNA]</scope>
</reference>
<evidence type="ECO:0000313" key="3">
    <source>
        <dbReference type="Proteomes" id="UP000050761"/>
    </source>
</evidence>
<dbReference type="EMBL" id="UZAH01026532">
    <property type="protein sequence ID" value="VDO82045.1"/>
    <property type="molecule type" value="Genomic_DNA"/>
</dbReference>